<protein>
    <submittedName>
        <fullName evidence="1">Uncharacterized protein</fullName>
    </submittedName>
</protein>
<proteinExistence type="predicted"/>
<name>A0ACB7Z9T2_9ERIC</name>
<organism evidence="1 2">
    <name type="scientific">Vaccinium darrowii</name>
    <dbReference type="NCBI Taxonomy" id="229202"/>
    <lineage>
        <taxon>Eukaryota</taxon>
        <taxon>Viridiplantae</taxon>
        <taxon>Streptophyta</taxon>
        <taxon>Embryophyta</taxon>
        <taxon>Tracheophyta</taxon>
        <taxon>Spermatophyta</taxon>
        <taxon>Magnoliopsida</taxon>
        <taxon>eudicotyledons</taxon>
        <taxon>Gunneridae</taxon>
        <taxon>Pentapetalae</taxon>
        <taxon>asterids</taxon>
        <taxon>Ericales</taxon>
        <taxon>Ericaceae</taxon>
        <taxon>Vaccinioideae</taxon>
        <taxon>Vaccinieae</taxon>
        <taxon>Vaccinium</taxon>
    </lineage>
</organism>
<dbReference type="Proteomes" id="UP000828048">
    <property type="component" value="Chromosome 4"/>
</dbReference>
<comment type="caution">
    <text evidence="1">The sequence shown here is derived from an EMBL/GenBank/DDBJ whole genome shotgun (WGS) entry which is preliminary data.</text>
</comment>
<dbReference type="EMBL" id="CM037154">
    <property type="protein sequence ID" value="KAH7861807.1"/>
    <property type="molecule type" value="Genomic_DNA"/>
</dbReference>
<accession>A0ACB7Z9T2</accession>
<gene>
    <name evidence="1" type="ORF">Vadar_031096</name>
</gene>
<keyword evidence="2" id="KW-1185">Reference proteome</keyword>
<sequence length="1304" mass="146746">MKKTTIDAFFKKRDSQHLEASRPISVQPLNSNIEASIAVEGRPSKAPRIESEEIDTSSLERDPGLRPPLWKYPINQQDEIRRAYIKAGPYQHILAEYPLSTDKHPRRFAAVWFKSFPNWLEYSPTKDAVFCLPCYLFAKPNTRPGSSAFTIDGFRAWRKVNGDKCAFVTHVGKHPNSIHKNAVRSCQYLANQSQHLEKVVEKQTSKEVARNRLRLKASIDVIKYLTFQACPLRGHDESPDSINRGNFLEMIKHNITIPDMSARYTAGRGRPRHPIDQLTMEHHFRVDVFTATMDSQLQELNNRFKEDTVELLTLSSSLDPRDDYRSFNSENICKLASYFYPEDFTEQEKILYLRFDLIMGCGGSKAEDLPLVIRCRQRKSLIKAAADHRFALAAAHVSYFHSLNDVGDALRRFVDQELAIPSPSSPASPVLTLPSDQPKKKKNQNKQNSSSSSTSLSHSGSGSHIHLSDEDDDHHDHHMHLSSSASSSDSELDSSLNHPHMRYSPEIIEQPPPPYPHSYYNYPPPPQTGWGPEVGGWGVHYPPPQTDWGGQFGVSNPTYSTTHTNTNYMKRSTPQVQSVIYDPAATEQRSSYYSYTNSSYPSYYPDQNNTGFFGFLMRSPPREPQNQQPSPPPGPPPPPSPKVSGWDFLNPFDMFDSGGYSGYYSFYGNDVYGSIASSPDSNEVREREGIPDLEDETEPETFRRGLHHHHHHHRKGKKKLSQDNRKNYSGEGTSWGAVPSQKQKRSSTEGSSRPVPLHKESSEGSSSKTALSHGSSSEGGTHRYRGIHFKEAPSDYDEVIHSVDVKEEKSSPDTIILTNSTEDGSVRKKGVTFEVNGGLSTRDVESTKLSSFTTLSAHGTRDIREVVAEIRDEFATASTFSKEVAMLLEVGRLPYQSRFTLLGVILSSIPCVKAPSLSSSGPLSRESVRSATSTMKLAKAYYGDPGNTSSMKSSNLSSTLEKLYAWEKKLYKEVKDEEKLRLIYEKQCKRLKILDNRGAESSKIDATQASIRKLLTKINVCIKAVDGISSRIHKLRDEELQPQVTDLIYGLIRMWKAMLKCHHKQFQAIKESKARSLMTNTGSRRDLRLRATAEFEMELRAWSSRFGNWIKSQKSFIEALNGWLQSCLLHEPEETPDGIVPFSPGRIGAPPIFVICNDWSQANRSVSETEVTNAMRSFASSLRDLFEKQDEEQKQRLKAEYLSEQLRTLRKGSGRSGRDRDAMSDKTGASLVASDSGVSPLDDLKVDLDSMREKLKEERARHKEAVKLVRSAASSSLQAGLIPIFEALDNFTSEAVKAYEHVRI</sequence>
<reference evidence="1 2" key="1">
    <citation type="journal article" date="2021" name="Hortic Res">
        <title>High-quality reference genome and annotation aids understanding of berry development for evergreen blueberry (Vaccinium darrowii).</title>
        <authorList>
            <person name="Yu J."/>
            <person name="Hulse-Kemp A.M."/>
            <person name="Babiker E."/>
            <person name="Staton M."/>
        </authorList>
    </citation>
    <scope>NUCLEOTIDE SEQUENCE [LARGE SCALE GENOMIC DNA]</scope>
    <source>
        <strain evidence="2">cv. NJ 8807/NJ 8810</strain>
        <tissue evidence="1">Young leaf</tissue>
    </source>
</reference>
<evidence type="ECO:0000313" key="2">
    <source>
        <dbReference type="Proteomes" id="UP000828048"/>
    </source>
</evidence>
<evidence type="ECO:0000313" key="1">
    <source>
        <dbReference type="EMBL" id="KAH7861807.1"/>
    </source>
</evidence>